<dbReference type="HOGENOM" id="CLU_2144355_0_0_11"/>
<accession>G8WQC0</accession>
<dbReference type="RefSeq" id="WP_014143043.1">
    <property type="nucleotide sequence ID" value="NC_016111.1"/>
</dbReference>
<keyword evidence="2" id="KW-1185">Reference proteome</keyword>
<dbReference type="STRING" id="1003195.SCATT_22820"/>
<reference evidence="2" key="1">
    <citation type="submission" date="2011-12" db="EMBL/GenBank/DDBJ databases">
        <title>Complete genome sequence of Streptomyces cattleya strain DSM 46488.</title>
        <authorList>
            <person name="Ou H.-Y."/>
            <person name="Li P."/>
            <person name="Zhao C."/>
            <person name="O'Hagan D."/>
            <person name="Deng Z."/>
        </authorList>
    </citation>
    <scope>NUCLEOTIDE SEQUENCE [LARGE SCALE GENOMIC DNA]</scope>
    <source>
        <strain evidence="2">ATCC 35852 / DSM 46488 / JCM 4925 / NBRC 14057 / NRRL 8057</strain>
    </source>
</reference>
<accession>F8K0N9</accession>
<dbReference type="KEGG" id="scy:SCATT_22820"/>
<evidence type="ECO:0000313" key="2">
    <source>
        <dbReference type="Proteomes" id="UP000007842"/>
    </source>
</evidence>
<protein>
    <submittedName>
        <fullName evidence="1">Uncharacterized protein</fullName>
    </submittedName>
</protein>
<name>F8K0N9_STREN</name>
<gene>
    <name evidence="1" type="ordered locus">SCATT_22820</name>
</gene>
<organism evidence="1 2">
    <name type="scientific">Streptantibioticus cattleyicolor (strain ATCC 35852 / DSM 46488 / JCM 4925 / NBRC 14057 / NRRL 8057)</name>
    <name type="common">Streptomyces cattleya</name>
    <dbReference type="NCBI Taxonomy" id="1003195"/>
    <lineage>
        <taxon>Bacteria</taxon>
        <taxon>Bacillati</taxon>
        <taxon>Actinomycetota</taxon>
        <taxon>Actinomycetes</taxon>
        <taxon>Kitasatosporales</taxon>
        <taxon>Streptomycetaceae</taxon>
        <taxon>Streptantibioticus</taxon>
    </lineage>
</organism>
<dbReference type="AlphaFoldDB" id="F8K0N9"/>
<evidence type="ECO:0000313" key="1">
    <source>
        <dbReference type="EMBL" id="AEW94653.1"/>
    </source>
</evidence>
<dbReference type="OrthoDB" id="9875806at2"/>
<dbReference type="KEGG" id="sct:SCAT_2297"/>
<sequence>MSTQRNPQTSVALALAQLLAEHPELPRLYWTITPDGHAVLGSLHPTDVTVASILPAYQRVLGGTLSELGYHSRTSDTDMYSATLNAVWRDARFDLSTGCPAALVTDRPAVTA</sequence>
<dbReference type="PATRIC" id="fig|1003195.11.peg.3811"/>
<dbReference type="Proteomes" id="UP000007842">
    <property type="component" value="Chromosome"/>
</dbReference>
<proteinExistence type="predicted"/>
<dbReference type="EMBL" id="CP003219">
    <property type="protein sequence ID" value="AEW94653.1"/>
    <property type="molecule type" value="Genomic_DNA"/>
</dbReference>